<dbReference type="SMART" id="SM01345">
    <property type="entry name" value="Rapamycin_bind"/>
    <property type="match status" value="1"/>
</dbReference>
<dbReference type="Pfam" id="PF02260">
    <property type="entry name" value="FATC"/>
    <property type="match status" value="1"/>
</dbReference>
<evidence type="ECO:0000259" key="8">
    <source>
        <dbReference type="PROSITE" id="PS51190"/>
    </source>
</evidence>
<evidence type="ECO:0000259" key="7">
    <source>
        <dbReference type="PROSITE" id="PS51189"/>
    </source>
</evidence>
<dbReference type="SUPFAM" id="SSF56112">
    <property type="entry name" value="Protein kinase-like (PK-like)"/>
    <property type="match status" value="1"/>
</dbReference>
<dbReference type="InterPro" id="IPR011009">
    <property type="entry name" value="Kinase-like_dom_sf"/>
</dbReference>
<dbReference type="InterPro" id="IPR016024">
    <property type="entry name" value="ARM-type_fold"/>
</dbReference>
<dbReference type="PROSITE" id="PS51190">
    <property type="entry name" value="FATC"/>
    <property type="match status" value="1"/>
</dbReference>
<dbReference type="InterPro" id="IPR014009">
    <property type="entry name" value="PIK_FAT"/>
</dbReference>
<evidence type="ECO:0000256" key="5">
    <source>
        <dbReference type="RuleBase" id="RU364109"/>
    </source>
</evidence>
<dbReference type="EMBL" id="DS113848">
    <property type="protein sequence ID" value="EAX94604.1"/>
    <property type="molecule type" value="Genomic_DNA"/>
</dbReference>
<evidence type="ECO:0000256" key="3">
    <source>
        <dbReference type="ARBA" id="ARBA00022777"/>
    </source>
</evidence>
<dbReference type="GO" id="GO:0038201">
    <property type="term" value="C:TOR complex"/>
    <property type="evidence" value="ECO:0000318"/>
    <property type="project" value="GO_Central"/>
</dbReference>
<dbReference type="GO" id="GO:0005524">
    <property type="term" value="F:ATP binding"/>
    <property type="evidence" value="ECO:0007669"/>
    <property type="project" value="UniProtKB-KW"/>
</dbReference>
<accession>A2FKG3</accession>
<dbReference type="PANTHER" id="PTHR11139:SF9">
    <property type="entry name" value="SERINE_THREONINE-PROTEIN KINASE MTOR"/>
    <property type="match status" value="1"/>
</dbReference>
<reference evidence="9" key="1">
    <citation type="submission" date="2006-10" db="EMBL/GenBank/DDBJ databases">
        <authorList>
            <person name="Amadeo P."/>
            <person name="Zhao Q."/>
            <person name="Wortman J."/>
            <person name="Fraser-Liggett C."/>
            <person name="Carlton J."/>
        </authorList>
    </citation>
    <scope>NUCLEOTIDE SEQUENCE</scope>
    <source>
        <strain evidence="9">G3</strain>
    </source>
</reference>
<dbReference type="InterPro" id="IPR018936">
    <property type="entry name" value="PI3/4_kinase_CS"/>
</dbReference>
<dbReference type="PANTHER" id="PTHR11139">
    <property type="entry name" value="ATAXIA TELANGIECTASIA MUTATED ATM -RELATED"/>
    <property type="match status" value="1"/>
</dbReference>
<dbReference type="SUPFAM" id="SSF48371">
    <property type="entry name" value="ARM repeat"/>
    <property type="match status" value="1"/>
</dbReference>
<dbReference type="InterPro" id="IPR000403">
    <property type="entry name" value="PI3/4_kinase_cat_dom"/>
</dbReference>
<dbReference type="InterPro" id="IPR026683">
    <property type="entry name" value="TOR_cat"/>
</dbReference>
<feature type="domain" description="PI3K/PI4K catalytic" evidence="6">
    <location>
        <begin position="1897"/>
        <end position="2207"/>
    </location>
</feature>
<dbReference type="InterPro" id="IPR003152">
    <property type="entry name" value="FATC_dom"/>
</dbReference>
<keyword evidence="10" id="KW-1185">Reference proteome</keyword>
<dbReference type="PROSITE" id="PS51189">
    <property type="entry name" value="FAT"/>
    <property type="match status" value="1"/>
</dbReference>
<organism evidence="9 10">
    <name type="scientific">Trichomonas vaginalis (strain ATCC PRA-98 / G3)</name>
    <dbReference type="NCBI Taxonomy" id="412133"/>
    <lineage>
        <taxon>Eukaryota</taxon>
        <taxon>Metamonada</taxon>
        <taxon>Parabasalia</taxon>
        <taxon>Trichomonadida</taxon>
        <taxon>Trichomonadidae</taxon>
        <taxon>Trichomonas</taxon>
    </lineage>
</organism>
<dbReference type="InParanoid" id="A2FKG3"/>
<gene>
    <name evidence="9" type="ORF">TVAG_422770</name>
</gene>
<evidence type="ECO:0000256" key="1">
    <source>
        <dbReference type="ARBA" id="ARBA00022679"/>
    </source>
</evidence>
<dbReference type="Proteomes" id="UP000001542">
    <property type="component" value="Unassembled WGS sequence"/>
</dbReference>
<dbReference type="Gene3D" id="1.25.10.10">
    <property type="entry name" value="Leucine-rich Repeat Variant"/>
    <property type="match status" value="3"/>
</dbReference>
<evidence type="ECO:0000256" key="2">
    <source>
        <dbReference type="ARBA" id="ARBA00022741"/>
    </source>
</evidence>
<dbReference type="SMART" id="SM01346">
    <property type="entry name" value="DUF3385"/>
    <property type="match status" value="1"/>
</dbReference>
<dbReference type="GO" id="GO:0005737">
    <property type="term" value="C:cytoplasm"/>
    <property type="evidence" value="ECO:0000318"/>
    <property type="project" value="GO_Central"/>
</dbReference>
<keyword evidence="4 5" id="KW-0067">ATP-binding</keyword>
<reference evidence="9" key="2">
    <citation type="journal article" date="2007" name="Science">
        <title>Draft genome sequence of the sexually transmitted pathogen Trichomonas vaginalis.</title>
        <authorList>
            <person name="Carlton J.M."/>
            <person name="Hirt R.P."/>
            <person name="Silva J.C."/>
            <person name="Delcher A.L."/>
            <person name="Schatz M."/>
            <person name="Zhao Q."/>
            <person name="Wortman J.R."/>
            <person name="Bidwell S.L."/>
            <person name="Alsmark U.C.M."/>
            <person name="Besteiro S."/>
            <person name="Sicheritz-Ponten T."/>
            <person name="Noel C.J."/>
            <person name="Dacks J.B."/>
            <person name="Foster P.G."/>
            <person name="Simillion C."/>
            <person name="Van de Peer Y."/>
            <person name="Miranda-Saavedra D."/>
            <person name="Barton G.J."/>
            <person name="Westrop G.D."/>
            <person name="Mueller S."/>
            <person name="Dessi D."/>
            <person name="Fiori P.L."/>
            <person name="Ren Q."/>
            <person name="Paulsen I."/>
            <person name="Zhang H."/>
            <person name="Bastida-Corcuera F.D."/>
            <person name="Simoes-Barbosa A."/>
            <person name="Brown M.T."/>
            <person name="Hayes R.D."/>
            <person name="Mukherjee M."/>
            <person name="Okumura C.Y."/>
            <person name="Schneider R."/>
            <person name="Smith A.J."/>
            <person name="Vanacova S."/>
            <person name="Villalvazo M."/>
            <person name="Haas B.J."/>
            <person name="Pertea M."/>
            <person name="Feldblyum T.V."/>
            <person name="Utterback T.R."/>
            <person name="Shu C.L."/>
            <person name="Osoegawa K."/>
            <person name="de Jong P.J."/>
            <person name="Hrdy I."/>
            <person name="Horvathova L."/>
            <person name="Zubacova Z."/>
            <person name="Dolezal P."/>
            <person name="Malik S.B."/>
            <person name="Logsdon J.M. Jr."/>
            <person name="Henze K."/>
            <person name="Gupta A."/>
            <person name="Wang C.C."/>
            <person name="Dunne R.L."/>
            <person name="Upcroft J.A."/>
            <person name="Upcroft P."/>
            <person name="White O."/>
            <person name="Salzberg S.L."/>
            <person name="Tang P."/>
            <person name="Chiu C.-H."/>
            <person name="Lee Y.-S."/>
            <person name="Embley T.M."/>
            <person name="Coombs G.H."/>
            <person name="Mottram J.C."/>
            <person name="Tachezy J."/>
            <person name="Fraser-Liggett C.M."/>
            <person name="Johnson P.J."/>
        </authorList>
    </citation>
    <scope>NUCLEOTIDE SEQUENCE [LARGE SCALE GENOMIC DNA]</scope>
    <source>
        <strain evidence="9">G3</strain>
    </source>
</reference>
<keyword evidence="2 5" id="KW-0547">Nucleotide-binding</keyword>
<dbReference type="Pfam" id="PF11865">
    <property type="entry name" value="mTOR_dom"/>
    <property type="match status" value="1"/>
</dbReference>
<evidence type="ECO:0000259" key="6">
    <source>
        <dbReference type="PROSITE" id="PS50290"/>
    </source>
</evidence>
<dbReference type="KEGG" id="tva:4752342"/>
<keyword evidence="5" id="KW-0723">Serine/threonine-protein kinase</keyword>
<dbReference type="VEuPathDB" id="TrichDB:TVAGG3_0764890"/>
<dbReference type="PROSITE" id="PS00916">
    <property type="entry name" value="PI3_4_KINASE_2"/>
    <property type="match status" value="1"/>
</dbReference>
<dbReference type="STRING" id="5722.A2FKG3"/>
<sequence length="2262" mass="258874">MNLKDLKIPTKCSDMINTYQAYYQDFYMEMVHISNSSLNEHVEEFLSYIQSITTSPAIDDIMRAAMGVTCLHEFGYDNFPRLVRIFDRLIPQVDYEYVKFTSWCAGKLVVHPGYEQSRYVTHLFERIIGWIRARGRRSRHLAAVCMLEQISLNAGTDVVPFLMQLQPAIWTLISHPSMRLIDETAKAISRYTRAILRYRRLDIDNYLGFLTSLSTKLLSLDNPTKTYAGLKLIESLIESYPDYFIPSLEEIHYLITDTTTNRPILVKNEMFVAISYLALVDPKQFSEIASDLFDNIEEIIVEFPSSIAEAIYKLCQNAPDFVKNKIDLIKSLAPKILFDIDSVCTLLRALLDAFDIEALPISEVLIKEILDQPFSESINSFIVSLAKAMDKDMPSWLIKNIHQKIINEYQSNTLLVLNLISLLPSNAIYDAKGIMNLVSDSSPVASLQVRKLVPNAIFNVAMSSNNQRFMDETVQKIFQLAIFDPSNEVRCSILNVLKDNPSKELASPASIKFLQLFSNDDSTSVKTLVFKTIAELGKLNPLYVSNITRHSILEHLYIIKNDPDVRLRARTVKTLPDLIKAASFSGQIYAKPFMDIAIEILSRPLEKDQIENFLDRNGQTKIIIGIIDSIALMAPVAPDVVSSYATTLIPILGEKLSPNEDRMLILAIMHLFFVLLSPPASTLQYRVMTPYILQCCSQFLAQTQSRKCRMATLRVIGAIGILEVHQRPPPKNTQAPKNINETLAREFFTFSRDIDESFDDTLLINEQTWDQLYSTVVANVLLKVLDDESLKEMYPDTCHALCQVLGNIKMYMLSQFDQFFDKILTILENSNENDLGLYLPVVSDLITMSTLNCSPFVERTLKILITKFNDKDLLQILDIIVSFVTVLKDGFAPYASLVISLMVHSLERFKSTNLSISSKILEAFSEIGIYASDLNYLIIPQISDVVISEHVLMPVRVSAILSIDKLASSVDLYYYLGSIIRAVNYGLGSKDAVLTENTLKVIMTLLKTQGKKFLINSMTLFNFMKISGFSENKELQKCIQEAETIENFTPIIKVQSINKNYKKVTHILSQDAIVARAMTPALGHGRHLEEWLHSFIISCISSSPSKQIRVCTNLATNYHKLAIALFKIAFFSCWQEINESGRQTITSSFHEILLTSDAQDRVASTIMDLIFFMSKFENPIKLPVKDLTFSALRFGSNAFALCLLQDSFNNDTTVDPGSCVVQLIDTYLSLGDWDNAAGVWTLYKTKTPGLEINDTMAKLKMWDQVLPLYKRKYEQYKDNQSLSGMIRTMSHIGLWNEMIPLKKDFDQMNRSVKRELAPYFSRAAFSLGKWDILEEVSQYNPDDNIHMMLLDALQDIKKGNYDIDQKITNCWSTLASRPITFWADNLQIHRETMLIAQQIVEVLEIRDWAKNPNMREEIESVWLQRMRTAPRDFELWFRIITNRFSITQKHDELFLNLFQMKSSQMGTKMNSNVFNSIFPDLDFKLSPDIDRLCFVINHWTTGEKKKALLEMKNLTETVKIEKLSSECHSFYASWRIELDDSCDALLDAYEHFKKVPVINSLIQNSKKSDSRSKYRLTRFSSSAGGLYLPSTVVKSLEYQVKDINNLRKWSNVNIELITKDPMRTNKYVMNAISALSQLCTISPSFTDVVQILNLFFEHAEETEVFDQTKQIITTVEPKLLLQASSQILVQLNHPSKNVAQFVHQLLLNLLEEHYHALIFSLIVNRDSKNQSRAQASRDLYEEFSNKHPEESNEVIEIRKCLLRAAVTWYEKSLQKISDAFDNYSLQRIDAMIVCLQKILKMSKKPKCELHNQFLKQYSNQLNNLEKLLNSFDPHNQNMLNNISQWCRLMQDSISEDIRKVKIIRLSSLSQIGNKTHFKLAVPGTYKPGKKIIRIEYFVGQFNVYMSKQQPKDVVVRGEDGNFYQYLVKGHEDLRLDERVMQFFHLVNSFIKKETSFGGQIISTMSVIPLSIQHGLVQWVRGTDTLRGIVENYRRLYETDPMIEYTLLEQLSHQAYDYMLPIQKQQIIDKVCSLTPDTDIAQLFQLKAESSNVWLKQTRTFAMTAAITSIVGYIIGLGDRHPSNLLIDRLTGKIVHIDFGDSFEKAAKRKFLPEVVPFRLTRMMVKAMGVAGVCGAFRTTFINLAQLLRDNRRVLVMVLSIFVHEPLVDNEDNNDYKNNGETHVVDVVQQGSSIIDKGRLILADNASQQSSIEMRNRVNQKLSGMDFDNKVPLTVEQQADMLISLATSRYQLAKMYSGWCPFW</sequence>
<feature type="domain" description="FATC" evidence="8">
    <location>
        <begin position="2230"/>
        <end position="2262"/>
    </location>
</feature>
<comment type="similarity">
    <text evidence="5">Belongs to the PI3/PI4-kinase family.</text>
</comment>
<dbReference type="Gene3D" id="1.10.1070.11">
    <property type="entry name" value="Phosphatidylinositol 3-/4-kinase, catalytic domain"/>
    <property type="match status" value="1"/>
</dbReference>
<keyword evidence="3 5" id="KW-0418">Kinase</keyword>
<dbReference type="SMR" id="A2FKG3"/>
<proteinExistence type="inferred from homology"/>
<keyword evidence="1 5" id="KW-0808">Transferase</keyword>
<dbReference type="InterPro" id="IPR011989">
    <property type="entry name" value="ARM-like"/>
</dbReference>
<dbReference type="Pfam" id="PF08771">
    <property type="entry name" value="FRB_dom"/>
    <property type="match status" value="1"/>
</dbReference>
<dbReference type="RefSeq" id="XP_001307534.1">
    <property type="nucleotide sequence ID" value="XM_001307533.1"/>
</dbReference>
<dbReference type="GO" id="GO:0031929">
    <property type="term" value="P:TOR signaling"/>
    <property type="evidence" value="ECO:0000318"/>
    <property type="project" value="GO_Central"/>
</dbReference>
<dbReference type="OrthoDB" id="381190at2759"/>
<comment type="catalytic activity">
    <reaction evidence="5">
        <text>L-threonyl-[protein] + ATP = O-phospho-L-threonyl-[protein] + ADP + H(+)</text>
        <dbReference type="Rhea" id="RHEA:46608"/>
        <dbReference type="Rhea" id="RHEA-COMP:11060"/>
        <dbReference type="Rhea" id="RHEA-COMP:11605"/>
        <dbReference type="ChEBI" id="CHEBI:15378"/>
        <dbReference type="ChEBI" id="CHEBI:30013"/>
        <dbReference type="ChEBI" id="CHEBI:30616"/>
        <dbReference type="ChEBI" id="CHEBI:61977"/>
        <dbReference type="ChEBI" id="CHEBI:456216"/>
        <dbReference type="EC" id="2.7.11.1"/>
    </reaction>
</comment>
<dbReference type="InterPro" id="IPR009076">
    <property type="entry name" value="FRB_dom"/>
</dbReference>
<name>A2FKG3_TRIV3</name>
<dbReference type="EC" id="2.7.11.1" evidence="5"/>
<dbReference type="FunFam" id="3.30.1010.10:FF:000025">
    <property type="entry name" value="PIKK family atypical protein kinase"/>
    <property type="match status" value="1"/>
</dbReference>
<dbReference type="GO" id="GO:0004674">
    <property type="term" value="F:protein serine/threonine kinase activity"/>
    <property type="evidence" value="ECO:0000318"/>
    <property type="project" value="GO_Central"/>
</dbReference>
<dbReference type="FunFam" id="1.10.1070.11:FF:000029">
    <property type="entry name" value="Serine/threonine-protein kinase TOR"/>
    <property type="match status" value="1"/>
</dbReference>
<evidence type="ECO:0000313" key="10">
    <source>
        <dbReference type="Proteomes" id="UP000001542"/>
    </source>
</evidence>
<dbReference type="Gene3D" id="3.30.1010.10">
    <property type="entry name" value="Phosphatidylinositol 3-kinase Catalytic Subunit, Chain A, domain 4"/>
    <property type="match status" value="1"/>
</dbReference>
<protein>
    <recommendedName>
        <fullName evidence="5">Serine/threonine-protein kinase TOR</fullName>
        <ecNumber evidence="5">2.7.11.1</ecNumber>
    </recommendedName>
</protein>
<dbReference type="InterPro" id="IPR036940">
    <property type="entry name" value="PI3/4_kinase_cat_sf"/>
</dbReference>
<dbReference type="GO" id="GO:0005634">
    <property type="term" value="C:nucleus"/>
    <property type="evidence" value="ECO:0000318"/>
    <property type="project" value="GO_Central"/>
</dbReference>
<dbReference type="Pfam" id="PF00454">
    <property type="entry name" value="PI3_PI4_kinase"/>
    <property type="match status" value="1"/>
</dbReference>
<dbReference type="FunFam" id="1.25.10.10:FF:000877">
    <property type="entry name" value="Serine/threonine-protein kinase TOR"/>
    <property type="match status" value="1"/>
</dbReference>
<evidence type="ECO:0000256" key="4">
    <source>
        <dbReference type="ARBA" id="ARBA00022840"/>
    </source>
</evidence>
<evidence type="ECO:0000313" key="9">
    <source>
        <dbReference type="EMBL" id="EAX94604.1"/>
    </source>
</evidence>
<dbReference type="PROSITE" id="PS50290">
    <property type="entry name" value="PI3_4_KINASE_3"/>
    <property type="match status" value="1"/>
</dbReference>
<dbReference type="InterPro" id="IPR050517">
    <property type="entry name" value="DDR_Repair_Kinase"/>
</dbReference>
<dbReference type="GO" id="GO:0016242">
    <property type="term" value="P:negative regulation of macroautophagy"/>
    <property type="evidence" value="ECO:0000318"/>
    <property type="project" value="GO_Central"/>
</dbReference>
<dbReference type="CDD" id="cd05169">
    <property type="entry name" value="PIKKc_TOR"/>
    <property type="match status" value="1"/>
</dbReference>
<dbReference type="GO" id="GO:0044877">
    <property type="term" value="F:protein-containing complex binding"/>
    <property type="evidence" value="ECO:0007669"/>
    <property type="project" value="InterPro"/>
</dbReference>
<dbReference type="eggNOG" id="KOG0891">
    <property type="taxonomic scope" value="Eukaryota"/>
</dbReference>
<dbReference type="VEuPathDB" id="TrichDB:TVAG_422770"/>
<dbReference type="InterPro" id="IPR024585">
    <property type="entry name" value="mTOR_dom"/>
</dbReference>
<dbReference type="SMART" id="SM00146">
    <property type="entry name" value="PI3Kc"/>
    <property type="match status" value="1"/>
</dbReference>
<dbReference type="SMART" id="SM01343">
    <property type="entry name" value="FATC"/>
    <property type="match status" value="1"/>
</dbReference>
<feature type="domain" description="FAT" evidence="7">
    <location>
        <begin position="1186"/>
        <end position="1727"/>
    </location>
</feature>
<dbReference type="OMA" id="YFRHTCE"/>